<dbReference type="OrthoDB" id="5544375at2759"/>
<dbReference type="Pfam" id="PF07956">
    <property type="entry name" value="DUF1690"/>
    <property type="match status" value="1"/>
</dbReference>
<accession>A0A8H7A7G2</accession>
<name>A0A8H7A7G2_9EURO</name>
<proteinExistence type="predicted"/>
<dbReference type="Proteomes" id="UP000606974">
    <property type="component" value="Unassembled WGS sequence"/>
</dbReference>
<feature type="compositionally biased region" description="Basic and acidic residues" evidence="1">
    <location>
        <begin position="86"/>
        <end position="96"/>
    </location>
</feature>
<dbReference type="InterPro" id="IPR012471">
    <property type="entry name" value="DUF1690"/>
</dbReference>
<gene>
    <name evidence="2" type="ORF">GJ744_003689</name>
</gene>
<dbReference type="AlphaFoldDB" id="A0A8H7A7G2"/>
<organism evidence="2 3">
    <name type="scientific">Endocarpon pusillum</name>
    <dbReference type="NCBI Taxonomy" id="364733"/>
    <lineage>
        <taxon>Eukaryota</taxon>
        <taxon>Fungi</taxon>
        <taxon>Dikarya</taxon>
        <taxon>Ascomycota</taxon>
        <taxon>Pezizomycotina</taxon>
        <taxon>Eurotiomycetes</taxon>
        <taxon>Chaetothyriomycetidae</taxon>
        <taxon>Verrucariales</taxon>
        <taxon>Verrucariaceae</taxon>
        <taxon>Endocarpon</taxon>
    </lineage>
</organism>
<feature type="region of interest" description="Disordered" evidence="1">
    <location>
        <begin position="65"/>
        <end position="117"/>
    </location>
</feature>
<feature type="compositionally biased region" description="Low complexity" evidence="1">
    <location>
        <begin position="74"/>
        <end position="85"/>
    </location>
</feature>
<reference evidence="2" key="1">
    <citation type="submission" date="2020-02" db="EMBL/GenBank/DDBJ databases">
        <authorList>
            <person name="Palmer J.M."/>
        </authorList>
    </citation>
    <scope>NUCLEOTIDE SEQUENCE</scope>
    <source>
        <strain evidence="2">EPUS1.4</strain>
        <tissue evidence="2">Thallus</tissue>
    </source>
</reference>
<evidence type="ECO:0008006" key="4">
    <source>
        <dbReference type="Google" id="ProtNLM"/>
    </source>
</evidence>
<evidence type="ECO:0000313" key="2">
    <source>
        <dbReference type="EMBL" id="KAF7503498.1"/>
    </source>
</evidence>
<comment type="caution">
    <text evidence="2">The sequence shown here is derived from an EMBL/GenBank/DDBJ whole genome shotgun (WGS) entry which is preliminary data.</text>
</comment>
<dbReference type="EMBL" id="JAACFV010000175">
    <property type="protein sequence ID" value="KAF7503498.1"/>
    <property type="molecule type" value="Genomic_DNA"/>
</dbReference>
<evidence type="ECO:0000256" key="1">
    <source>
        <dbReference type="SAM" id="MobiDB-lite"/>
    </source>
</evidence>
<evidence type="ECO:0000313" key="3">
    <source>
        <dbReference type="Proteomes" id="UP000606974"/>
    </source>
</evidence>
<keyword evidence="3" id="KW-1185">Reference proteome</keyword>
<sequence length="191" mass="21114">MGAGGSKPEGASKHVFSSNHPIQFSQELVDSLQASSETNASRAKALELHIASRVAAELAALERKEDETLRSLRESLSSELSSTTTPKKDQTNESRLLDLPSVPAPADAAAREDARQAQSSAKVFEELEKLRKGLSDRKKVGAMPREVERTREDLVACLRKNDRRPLDCWREVEAFKAVVAKMEEDFIARVL</sequence>
<protein>
    <recommendedName>
        <fullName evidence="4">Altered inheritance of mitochondria protein 13, mitochondrial</fullName>
    </recommendedName>
</protein>